<protein>
    <submittedName>
        <fullName evidence="6">Uncharacterized protein</fullName>
    </submittedName>
</protein>
<dbReference type="GO" id="GO:0003723">
    <property type="term" value="F:RNA binding"/>
    <property type="evidence" value="ECO:0007669"/>
    <property type="project" value="UniProtKB-UniRule"/>
</dbReference>
<dbReference type="SMART" id="SM00358">
    <property type="entry name" value="DSRM"/>
    <property type="match status" value="1"/>
</dbReference>
<feature type="compositionally biased region" description="Gly residues" evidence="3">
    <location>
        <begin position="769"/>
        <end position="779"/>
    </location>
</feature>
<dbReference type="SUPFAM" id="SSF54928">
    <property type="entry name" value="RNA-binding domain, RBD"/>
    <property type="match status" value="2"/>
</dbReference>
<feature type="domain" description="DRBM" evidence="5">
    <location>
        <begin position="597"/>
        <end position="669"/>
    </location>
</feature>
<dbReference type="EMBL" id="CM026422">
    <property type="protein sequence ID" value="KAG0587705.1"/>
    <property type="molecule type" value="Genomic_DNA"/>
</dbReference>
<dbReference type="InterPro" id="IPR035979">
    <property type="entry name" value="RBD_domain_sf"/>
</dbReference>
<keyword evidence="1 2" id="KW-0694">RNA-binding</keyword>
<evidence type="ECO:0000313" key="7">
    <source>
        <dbReference type="Proteomes" id="UP000822688"/>
    </source>
</evidence>
<feature type="domain" description="RRM" evidence="4">
    <location>
        <begin position="218"/>
        <end position="302"/>
    </location>
</feature>
<dbReference type="InterPro" id="IPR000504">
    <property type="entry name" value="RRM_dom"/>
</dbReference>
<dbReference type="InterPro" id="IPR012677">
    <property type="entry name" value="Nucleotide-bd_a/b_plait_sf"/>
</dbReference>
<evidence type="ECO:0000256" key="2">
    <source>
        <dbReference type="PROSITE-ProRule" id="PRU00176"/>
    </source>
</evidence>
<feature type="compositionally biased region" description="Basic and acidic residues" evidence="3">
    <location>
        <begin position="726"/>
        <end position="736"/>
    </location>
</feature>
<dbReference type="SUPFAM" id="SSF54768">
    <property type="entry name" value="dsRNA-binding domain-like"/>
    <property type="match status" value="1"/>
</dbReference>
<dbReference type="PROSITE" id="PS50137">
    <property type="entry name" value="DS_RBD"/>
    <property type="match status" value="1"/>
</dbReference>
<dbReference type="PROSITE" id="PS50102">
    <property type="entry name" value="RRM"/>
    <property type="match status" value="3"/>
</dbReference>
<keyword evidence="7" id="KW-1185">Reference proteome</keyword>
<feature type="domain" description="RRM" evidence="4">
    <location>
        <begin position="129"/>
        <end position="213"/>
    </location>
</feature>
<feature type="domain" description="RRM" evidence="4">
    <location>
        <begin position="315"/>
        <end position="397"/>
    </location>
</feature>
<dbReference type="Gene3D" id="3.30.70.330">
    <property type="match status" value="3"/>
</dbReference>
<organism evidence="6 7">
    <name type="scientific">Ceratodon purpureus</name>
    <name type="common">Fire moss</name>
    <name type="synonym">Dicranum purpureum</name>
    <dbReference type="NCBI Taxonomy" id="3225"/>
    <lineage>
        <taxon>Eukaryota</taxon>
        <taxon>Viridiplantae</taxon>
        <taxon>Streptophyta</taxon>
        <taxon>Embryophyta</taxon>
        <taxon>Bryophyta</taxon>
        <taxon>Bryophytina</taxon>
        <taxon>Bryopsida</taxon>
        <taxon>Dicranidae</taxon>
        <taxon>Pseudoditrichales</taxon>
        <taxon>Ditrichaceae</taxon>
        <taxon>Ceratodon</taxon>
    </lineage>
</organism>
<feature type="region of interest" description="Disordered" evidence="3">
    <location>
        <begin position="515"/>
        <end position="540"/>
    </location>
</feature>
<feature type="compositionally biased region" description="Gly residues" evidence="3">
    <location>
        <begin position="698"/>
        <end position="722"/>
    </location>
</feature>
<dbReference type="Pfam" id="PF00076">
    <property type="entry name" value="RRM_1"/>
    <property type="match status" value="1"/>
</dbReference>
<gene>
    <name evidence="6" type="ORF">KC19_2G185300</name>
</gene>
<evidence type="ECO:0000259" key="4">
    <source>
        <dbReference type="PROSITE" id="PS50102"/>
    </source>
</evidence>
<evidence type="ECO:0000313" key="6">
    <source>
        <dbReference type="EMBL" id="KAG0587705.1"/>
    </source>
</evidence>
<dbReference type="AlphaFoldDB" id="A0A8T0IX02"/>
<name>A0A8T0IX02_CERPU</name>
<sequence length="1212" mass="130388">MEHGGGDAPLESLELSSQTYASPLEHDPADASVREYLVEDTDVVAKDVVLNVNRAGHGVRYRRAGPRDKVSQGGQNGFYSPNAISRSVEAETVYNAIGLMKLVGGYSGCVAIYATFASCDVIQGFEGNDALYLGNINKSWGQETVLEILNSLNIQNIVELILSEGTEAEGVNCGYAFVEFGTHADALEAFRKLQQPDAIFGTDRSAKVAWAQPLYEPDTLYLGNINKSWKKEMVLETLMSFDIENIMELILSEDTEVEGVNCGYAFIEFGTHTDALEAFQKLQQPDATFGTDHLAQVAWAQPLSEPDEETMSQVKSVFVDGMPPTWEEEKVSEYFGKFGEIERIVLARNMVSATRKDYGFVHYVERDAALACIDALNSTEIIDGDLKMKVMVVLAEPQLKSKFGEEIRGGYPLGFRGDHLVGTTPVHIGDGCCNGVGAGSDDGTCCSGGDSPSWDNTGRFENQEESVEARELEAEEKIVEETHSHDEIDSNGQLLQSTQEQAPEDNLSLQAEEKKTFPDPEETEGVSVVTSGGISAEAEKPSSTIGEIVIKPTLDKFECAMCGFGSDAPDDYEAHKKTKVHRVIEELRKDQKLHNKTPLSLLHEYASRNHCEVNYETKAETNGPFEVIALIGGAAGGTTGPPTKGFGAGRNKARAKQMAAADALEKIMEKVPEFEFTKPGQSRQRFGDRDRPGRKGKGGGGGNPGGSGGSGRGVGVGGGGSSGYRNPRERLNDDWRPTPTNINVSGASRFGGVGSGRNRRPDGNNMYLGSGGGSGGGGSYPSSPNAIPITGFNNDFPRAVSRSNYVDRYAGRSGTGYSITLRGGRGGVPSHPETYAERYDRIQGGRGYGGGGYGRDYLGGGVGVGGNSYGGRDVGGIAFVGREVPAALGYGGRELHHGGVLGGPSREYEGAGIKRPYAAMDEDARYLDAQRGLPRQRLDALEHVPIQQSGGIQGYGAQSLYSDAARASIVQQPMYTDASRAPVRSQDQPQYNAYGQQSQGLTVPHHIGQAQHVAAHHLAVQHVPVQHVPSQHVSAQHISTQHVQGQHIPAQHVQTQHIPAQHVQTQHIPTQHVQAQHIPTQHVHTQQATMPITMVGGPGQGGTPYSIYDAAPQSTVGVPTGTGQTGTHAYGHQYAPTHSYGGFAINQEYAVNTAVPVQEMTQATSYPAQSAYGAQYGVMQQQQQLQQQQQQVPQQRVGYTIQGATQHQQSYY</sequence>
<dbReference type="PANTHER" id="PTHR21245">
    <property type="entry name" value="HETEROGENEOUS NUCLEAR RIBONUCLEOPROTEIN"/>
    <property type="match status" value="1"/>
</dbReference>
<evidence type="ECO:0000256" key="3">
    <source>
        <dbReference type="SAM" id="MobiDB-lite"/>
    </source>
</evidence>
<dbReference type="InterPro" id="IPR014720">
    <property type="entry name" value="dsRBD_dom"/>
</dbReference>
<reference evidence="6" key="1">
    <citation type="submission" date="2020-06" db="EMBL/GenBank/DDBJ databases">
        <title>WGS assembly of Ceratodon purpureus strain R40.</title>
        <authorList>
            <person name="Carey S.B."/>
            <person name="Jenkins J."/>
            <person name="Shu S."/>
            <person name="Lovell J.T."/>
            <person name="Sreedasyam A."/>
            <person name="Maumus F."/>
            <person name="Tiley G.P."/>
            <person name="Fernandez-Pozo N."/>
            <person name="Barry K."/>
            <person name="Chen C."/>
            <person name="Wang M."/>
            <person name="Lipzen A."/>
            <person name="Daum C."/>
            <person name="Saski C.A."/>
            <person name="Payton A.C."/>
            <person name="Mcbreen J.C."/>
            <person name="Conrad R.E."/>
            <person name="Kollar L.M."/>
            <person name="Olsson S."/>
            <person name="Huttunen S."/>
            <person name="Landis J.B."/>
            <person name="Wickett N.J."/>
            <person name="Johnson M.G."/>
            <person name="Rensing S.A."/>
            <person name="Grimwood J."/>
            <person name="Schmutz J."/>
            <person name="Mcdaniel S.F."/>
        </authorList>
    </citation>
    <scope>NUCLEOTIDE SEQUENCE</scope>
    <source>
        <strain evidence="6">R40</strain>
    </source>
</reference>
<dbReference type="Gene3D" id="3.30.160.20">
    <property type="match status" value="1"/>
</dbReference>
<comment type="caution">
    <text evidence="6">The sequence shown here is derived from an EMBL/GenBank/DDBJ whole genome shotgun (WGS) entry which is preliminary data.</text>
</comment>
<accession>A0A8T0IX02</accession>
<evidence type="ECO:0000256" key="1">
    <source>
        <dbReference type="ARBA" id="ARBA00022884"/>
    </source>
</evidence>
<feature type="region of interest" description="Disordered" evidence="3">
    <location>
        <begin position="672"/>
        <end position="782"/>
    </location>
</feature>
<dbReference type="SMART" id="SM00360">
    <property type="entry name" value="RRM"/>
    <property type="match status" value="3"/>
</dbReference>
<evidence type="ECO:0000259" key="5">
    <source>
        <dbReference type="PROSITE" id="PS50137"/>
    </source>
</evidence>
<dbReference type="Proteomes" id="UP000822688">
    <property type="component" value="Chromosome 2"/>
</dbReference>
<proteinExistence type="predicted"/>